<evidence type="ECO:0000256" key="1">
    <source>
        <dbReference type="SAM" id="MobiDB-lite"/>
    </source>
</evidence>
<name>A0A8J5QR78_9ASCO</name>
<dbReference type="OrthoDB" id="4010891at2759"/>
<gene>
    <name evidence="3" type="ORF">J8A68_000473</name>
</gene>
<proteinExistence type="predicted"/>
<dbReference type="GeneID" id="73467274"/>
<keyword evidence="2" id="KW-1133">Transmembrane helix</keyword>
<protein>
    <submittedName>
        <fullName evidence="3">Uncharacterized protein</fullName>
    </submittedName>
</protein>
<comment type="caution">
    <text evidence="3">The sequence shown here is derived from an EMBL/GenBank/DDBJ whole genome shotgun (WGS) entry which is preliminary data.</text>
</comment>
<evidence type="ECO:0000313" key="4">
    <source>
        <dbReference type="Proteomes" id="UP000694255"/>
    </source>
</evidence>
<keyword evidence="2" id="KW-0812">Transmembrane</keyword>
<sequence>MIYTIIPSRTPTGLDRFMNRFRKKGFWIYTGIILGSVGYILYEISRLPEIPAERTGRSKKKSTDTATVEVTEEVWTKSDCDKQIPRSSQSGAAKIDQDHDDNNTVKNDLPFQLLFLPFQLLLLLLLEEKEPHPTDAWTKRQLYEFLFNEKIYPDIHEDICIIKRQVRGIYDFKVSRREL</sequence>
<keyword evidence="4" id="KW-1185">Reference proteome</keyword>
<keyword evidence="2" id="KW-0472">Membrane</keyword>
<evidence type="ECO:0000256" key="2">
    <source>
        <dbReference type="SAM" id="Phobius"/>
    </source>
</evidence>
<dbReference type="RefSeq" id="XP_049266275.1">
    <property type="nucleotide sequence ID" value="XM_049408744.1"/>
</dbReference>
<dbReference type="Proteomes" id="UP000694255">
    <property type="component" value="Unassembled WGS sequence"/>
</dbReference>
<evidence type="ECO:0000313" key="3">
    <source>
        <dbReference type="EMBL" id="KAG7666043.1"/>
    </source>
</evidence>
<reference evidence="3 4" key="1">
    <citation type="journal article" date="2021" name="DNA Res.">
        <title>Genome analysis of Candida subhashii reveals its hybrid nature and dual mitochondrial genome conformations.</title>
        <authorList>
            <person name="Mixao V."/>
            <person name="Hegedusova E."/>
            <person name="Saus E."/>
            <person name="Pryszcz L.P."/>
            <person name="Cillingova A."/>
            <person name="Nosek J."/>
            <person name="Gabaldon T."/>
        </authorList>
    </citation>
    <scope>NUCLEOTIDE SEQUENCE [LARGE SCALE GENOMIC DNA]</scope>
    <source>
        <strain evidence="3 4">CBS 10753</strain>
    </source>
</reference>
<feature type="transmembrane region" description="Helical" evidence="2">
    <location>
        <begin position="26"/>
        <end position="42"/>
    </location>
</feature>
<dbReference type="EMBL" id="JAGSYN010000044">
    <property type="protein sequence ID" value="KAG7666043.1"/>
    <property type="molecule type" value="Genomic_DNA"/>
</dbReference>
<accession>A0A8J5QR78</accession>
<feature type="region of interest" description="Disordered" evidence="1">
    <location>
        <begin position="82"/>
        <end position="101"/>
    </location>
</feature>
<organism evidence="3 4">
    <name type="scientific">[Candida] subhashii</name>
    <dbReference type="NCBI Taxonomy" id="561895"/>
    <lineage>
        <taxon>Eukaryota</taxon>
        <taxon>Fungi</taxon>
        <taxon>Dikarya</taxon>
        <taxon>Ascomycota</taxon>
        <taxon>Saccharomycotina</taxon>
        <taxon>Pichiomycetes</taxon>
        <taxon>Debaryomycetaceae</taxon>
        <taxon>Spathaspora</taxon>
    </lineage>
</organism>
<dbReference type="AlphaFoldDB" id="A0A8J5QR78"/>